<accession>A0A8K1C9B9</accession>
<dbReference type="EMBL" id="SPLM01000110">
    <property type="protein sequence ID" value="TMW59094.1"/>
    <property type="molecule type" value="Genomic_DNA"/>
</dbReference>
<feature type="transmembrane region" description="Helical" evidence="1">
    <location>
        <begin position="144"/>
        <end position="164"/>
    </location>
</feature>
<proteinExistence type="predicted"/>
<name>A0A8K1C9B9_PYTOL</name>
<feature type="signal peptide" evidence="2">
    <location>
        <begin position="1"/>
        <end position="19"/>
    </location>
</feature>
<feature type="chain" id="PRO_5035453434" evidence="2">
    <location>
        <begin position="20"/>
        <end position="538"/>
    </location>
</feature>
<keyword evidence="2" id="KW-0732">Signal</keyword>
<gene>
    <name evidence="3" type="ORF">Poli38472_007239</name>
</gene>
<keyword evidence="1" id="KW-0812">Transmembrane</keyword>
<feature type="transmembrane region" description="Helical" evidence="1">
    <location>
        <begin position="43"/>
        <end position="63"/>
    </location>
</feature>
<sequence>MLIKRLVLVLVHYWECAQTELHGQYSVERLLQVATYYQHTSRAWAMMVLILSALPCLVINVLLEAIPLKDPSLGLEHSGVFWVRACINLHTMAIMGLEQYRQLIPGLRSSLRQVTVMTTGMGLGLTVNGYALACWIGYPVPFFVVSSSLAYMTLLFMVVGVAWGRIIRENKDVRTQLLHCHAVVCVAFVLALAYPTYNYIFVRLSPAQQTWFTLCWPLMKLAAKNALSPMCKYIQDQEPEVVIFHVETFHALFISVCMQSATTLRTSAILIAMDFVHAWLSLRDISIVARHIERLQVKVLAQSKGTLQSLSDINTHVLYLVQADPALQTTGNIRVRTRWSSNGPKTSMERKSFIDLSTNPVVLSEPEKKLLLQALDSNEREQYVASVLKLLHMTEFVMLIEYTEVVVPVIYSSYLFIVFHLPNRIYNPYLRDISQATLYQTLANMLPYALLELMSLVLLQVLIARKLELSPMHQMAFVLEKQSGLIQIKLIAWFIFMIEFVQHFGTYEDSTNDESVALNVVSCGRRRLLLRHNVLVGD</sequence>
<evidence type="ECO:0000313" key="3">
    <source>
        <dbReference type="EMBL" id="TMW59094.1"/>
    </source>
</evidence>
<feature type="transmembrane region" description="Helical" evidence="1">
    <location>
        <begin position="176"/>
        <end position="194"/>
    </location>
</feature>
<keyword evidence="4" id="KW-1185">Reference proteome</keyword>
<reference evidence="3" key="1">
    <citation type="submission" date="2019-03" db="EMBL/GenBank/DDBJ databases">
        <title>Long read genome sequence of the mycoparasitic Pythium oligandrum ATCC 38472 isolated from sugarbeet rhizosphere.</title>
        <authorList>
            <person name="Gaulin E."/>
        </authorList>
    </citation>
    <scope>NUCLEOTIDE SEQUENCE</scope>
    <source>
        <strain evidence="3">ATCC 38472_TT</strain>
    </source>
</reference>
<organism evidence="3 4">
    <name type="scientific">Pythium oligandrum</name>
    <name type="common">Mycoparasitic fungus</name>
    <dbReference type="NCBI Taxonomy" id="41045"/>
    <lineage>
        <taxon>Eukaryota</taxon>
        <taxon>Sar</taxon>
        <taxon>Stramenopiles</taxon>
        <taxon>Oomycota</taxon>
        <taxon>Peronosporomycetes</taxon>
        <taxon>Pythiales</taxon>
        <taxon>Pythiaceae</taxon>
        <taxon>Pythium</taxon>
    </lineage>
</organism>
<evidence type="ECO:0000256" key="2">
    <source>
        <dbReference type="SAM" id="SignalP"/>
    </source>
</evidence>
<protein>
    <submittedName>
        <fullName evidence="3">Uncharacterized protein</fullName>
    </submittedName>
</protein>
<feature type="transmembrane region" description="Helical" evidence="1">
    <location>
        <begin position="114"/>
        <end position="138"/>
    </location>
</feature>
<feature type="transmembrane region" description="Helical" evidence="1">
    <location>
        <begin position="399"/>
        <end position="421"/>
    </location>
</feature>
<dbReference type="Proteomes" id="UP000794436">
    <property type="component" value="Unassembled WGS sequence"/>
</dbReference>
<dbReference type="AlphaFoldDB" id="A0A8K1C9B9"/>
<keyword evidence="1" id="KW-1133">Transmembrane helix</keyword>
<evidence type="ECO:0000256" key="1">
    <source>
        <dbReference type="SAM" id="Phobius"/>
    </source>
</evidence>
<feature type="transmembrane region" description="Helical" evidence="1">
    <location>
        <begin position="484"/>
        <end position="505"/>
    </location>
</feature>
<dbReference type="OrthoDB" id="167593at2759"/>
<comment type="caution">
    <text evidence="3">The sequence shown here is derived from an EMBL/GenBank/DDBJ whole genome shotgun (WGS) entry which is preliminary data.</text>
</comment>
<evidence type="ECO:0000313" key="4">
    <source>
        <dbReference type="Proteomes" id="UP000794436"/>
    </source>
</evidence>
<feature type="transmembrane region" description="Helical" evidence="1">
    <location>
        <begin position="441"/>
        <end position="463"/>
    </location>
</feature>
<keyword evidence="1" id="KW-0472">Membrane</keyword>